<reference evidence="2 3" key="1">
    <citation type="journal article" date="2013" name="Curr. Biol.">
        <title>The Genome of the Foraminiferan Reticulomyxa filosa.</title>
        <authorList>
            <person name="Glockner G."/>
            <person name="Hulsmann N."/>
            <person name="Schleicher M."/>
            <person name="Noegel A.A."/>
            <person name="Eichinger L."/>
            <person name="Gallinger C."/>
            <person name="Pawlowski J."/>
            <person name="Sierra R."/>
            <person name="Euteneuer U."/>
            <person name="Pillet L."/>
            <person name="Moustafa A."/>
            <person name="Platzer M."/>
            <person name="Groth M."/>
            <person name="Szafranski K."/>
            <person name="Schliwa M."/>
        </authorList>
    </citation>
    <scope>NUCLEOTIDE SEQUENCE [LARGE SCALE GENOMIC DNA]</scope>
</reference>
<comment type="caution">
    <text evidence="2">The sequence shown here is derived from an EMBL/GenBank/DDBJ whole genome shotgun (WGS) entry which is preliminary data.</text>
</comment>
<proteinExistence type="predicted"/>
<organism evidence="2 3">
    <name type="scientific">Reticulomyxa filosa</name>
    <dbReference type="NCBI Taxonomy" id="46433"/>
    <lineage>
        <taxon>Eukaryota</taxon>
        <taxon>Sar</taxon>
        <taxon>Rhizaria</taxon>
        <taxon>Retaria</taxon>
        <taxon>Foraminifera</taxon>
        <taxon>Monothalamids</taxon>
        <taxon>Reticulomyxidae</taxon>
        <taxon>Reticulomyxa</taxon>
    </lineage>
</organism>
<name>X6P134_RETFI</name>
<evidence type="ECO:0000313" key="3">
    <source>
        <dbReference type="Proteomes" id="UP000023152"/>
    </source>
</evidence>
<sequence length="350" mass="40900">MLFSSPNEMMSALVAENLDPVTFPKLMLNDFRKRISDEEKFKDKTLEAKHQRWYRKFCDLDYIKHWMGQLVDDTKDMPLQSTDKVVEIKEMEPVQTDSKVFSLPRSHYAYIDEFLRDVDASVTKVCRPNLIKKRDHFPFSWSGLFVKERQERMHMEQVQYTMLGEWKTQLEFIDSLFGPKSTLVAMIELQQIMEDWTQTHSNRKHAVSISDLEGIKDDSIHYLTQYIQQMKSEYSHASSSSLAPLPSTNDRHTHTSSHSHTSQPLVSFHELNVGDIQSNPYTLVSMFDRHSHSRSTHKTSATDTENINTDLHDIHAPSNSTQSNKDRNASPLQPDVQQFLKQLERWYDDE</sequence>
<dbReference type="EMBL" id="ASPP01004701">
    <property type="protein sequence ID" value="ETO31789.1"/>
    <property type="molecule type" value="Genomic_DNA"/>
</dbReference>
<accession>X6P134</accession>
<dbReference type="AlphaFoldDB" id="X6P134"/>
<dbReference type="Proteomes" id="UP000023152">
    <property type="component" value="Unassembled WGS sequence"/>
</dbReference>
<feature type="region of interest" description="Disordered" evidence="1">
    <location>
        <begin position="235"/>
        <end position="263"/>
    </location>
</feature>
<keyword evidence="3" id="KW-1185">Reference proteome</keyword>
<feature type="compositionally biased region" description="Low complexity" evidence="1">
    <location>
        <begin position="237"/>
        <end position="247"/>
    </location>
</feature>
<evidence type="ECO:0000256" key="1">
    <source>
        <dbReference type="SAM" id="MobiDB-lite"/>
    </source>
</evidence>
<protein>
    <submittedName>
        <fullName evidence="2">Uncharacterized protein</fullName>
    </submittedName>
</protein>
<gene>
    <name evidence="2" type="ORF">RFI_05330</name>
</gene>
<evidence type="ECO:0000313" key="2">
    <source>
        <dbReference type="EMBL" id="ETO31789.1"/>
    </source>
</evidence>
<feature type="region of interest" description="Disordered" evidence="1">
    <location>
        <begin position="310"/>
        <end position="337"/>
    </location>
</feature>